<accession>A0A0K9P0Q5</accession>
<dbReference type="Proteomes" id="UP000036987">
    <property type="component" value="Unassembled WGS sequence"/>
</dbReference>
<feature type="transmembrane region" description="Helical" evidence="1">
    <location>
        <begin position="149"/>
        <end position="167"/>
    </location>
</feature>
<dbReference type="PANTHER" id="PTHR23516">
    <property type="entry name" value="SAM (S-ADENOSYL METHIONINE) TRANSPORTER"/>
    <property type="match status" value="1"/>
</dbReference>
<reference evidence="3" key="1">
    <citation type="journal article" date="2016" name="Nature">
        <title>The genome of the seagrass Zostera marina reveals angiosperm adaptation to the sea.</title>
        <authorList>
            <person name="Olsen J.L."/>
            <person name="Rouze P."/>
            <person name="Verhelst B."/>
            <person name="Lin Y.-C."/>
            <person name="Bayer T."/>
            <person name="Collen J."/>
            <person name="Dattolo E."/>
            <person name="De Paoli E."/>
            <person name="Dittami S."/>
            <person name="Maumus F."/>
            <person name="Michel G."/>
            <person name="Kersting A."/>
            <person name="Lauritano C."/>
            <person name="Lohaus R."/>
            <person name="Toepel M."/>
            <person name="Tonon T."/>
            <person name="Vanneste K."/>
            <person name="Amirebrahimi M."/>
            <person name="Brakel J."/>
            <person name="Bostroem C."/>
            <person name="Chovatia M."/>
            <person name="Grimwood J."/>
            <person name="Jenkins J.W."/>
            <person name="Jueterbock A."/>
            <person name="Mraz A."/>
            <person name="Stam W.T."/>
            <person name="Tice H."/>
            <person name="Bornberg-Bauer E."/>
            <person name="Green P.J."/>
            <person name="Pearson G.A."/>
            <person name="Procaccini G."/>
            <person name="Duarte C.M."/>
            <person name="Schmutz J."/>
            <person name="Reusch T.B.H."/>
            <person name="Van de Peer Y."/>
        </authorList>
    </citation>
    <scope>NUCLEOTIDE SEQUENCE [LARGE SCALE GENOMIC DNA]</scope>
    <source>
        <strain evidence="3">cv. Finnish</strain>
    </source>
</reference>
<sequence>MGVVVESEVWEPQPFFYLLLFFFSSSSILLFPYFSSSARTKHHASSSSIDFGSSATFPRFQRSFLVLYSLASLISGLGSVFGDSEYQHYGASREQIVMCLAAGVAVSLLVGTFLGMISDITGPRKACMVFCILHLIVGFLKSVTKHPSVLLTSICLSLASSLMSFSFETWMVSEHEKGYRKDLLTDTFWLMTFSESSSLIGSQVLANFMVKDTNKGFFTPSTPAALLALLSIIYISKEWTGYKHSFSIHKYRESFYDQVLGDKKVWILALAQGFLHFSIYMFWILWAPTTVADGREVQLSLLYPCFLGSKMLGSTAIPWFFSGASPFRNDDSLTAAFVIAGLCLSVVAYDYQDVGVLLLLFCIFCACTGFIIPSLARLRTLYVPNEMRGGMISLSLAPSHIAILFFLLQGGYYRNISNSTIMAMAAIGLFSAAGCIHALKRWKKQTPENWHKL</sequence>
<evidence type="ECO:0000256" key="1">
    <source>
        <dbReference type="SAM" id="Phobius"/>
    </source>
</evidence>
<dbReference type="OrthoDB" id="263957at2759"/>
<feature type="transmembrane region" description="Helical" evidence="1">
    <location>
        <begin position="301"/>
        <end position="321"/>
    </location>
</feature>
<keyword evidence="1" id="KW-0472">Membrane</keyword>
<dbReference type="SUPFAM" id="SSF103473">
    <property type="entry name" value="MFS general substrate transporter"/>
    <property type="match status" value="1"/>
</dbReference>
<dbReference type="InterPro" id="IPR008509">
    <property type="entry name" value="MOT2/MFSD5"/>
</dbReference>
<dbReference type="AlphaFoldDB" id="A0A0K9P0Q5"/>
<comment type="caution">
    <text evidence="2">The sequence shown here is derived from an EMBL/GenBank/DDBJ whole genome shotgun (WGS) entry which is preliminary data.</text>
</comment>
<keyword evidence="3" id="KW-1185">Reference proteome</keyword>
<feature type="transmembrane region" description="Helical" evidence="1">
    <location>
        <begin position="333"/>
        <end position="351"/>
    </location>
</feature>
<feature type="transmembrane region" description="Helical" evidence="1">
    <location>
        <begin position="420"/>
        <end position="439"/>
    </location>
</feature>
<dbReference type="GO" id="GO:0016020">
    <property type="term" value="C:membrane"/>
    <property type="evidence" value="ECO:0007669"/>
    <property type="project" value="InterPro"/>
</dbReference>
<proteinExistence type="predicted"/>
<name>A0A0K9P0Q5_ZOSMR</name>
<protein>
    <submittedName>
        <fullName evidence="2">Major facilitator protein</fullName>
    </submittedName>
</protein>
<keyword evidence="1" id="KW-0812">Transmembrane</keyword>
<dbReference type="Pfam" id="PF05631">
    <property type="entry name" value="MFS_5"/>
    <property type="match status" value="1"/>
</dbReference>
<dbReference type="OMA" id="MHVLKRW"/>
<feature type="transmembrane region" description="Helical" evidence="1">
    <location>
        <begin position="265"/>
        <end position="286"/>
    </location>
</feature>
<dbReference type="PANTHER" id="PTHR23516:SF2">
    <property type="entry name" value="MOLYBDATE-ANION TRANSPORTER"/>
    <property type="match status" value="1"/>
</dbReference>
<dbReference type="InterPro" id="IPR036259">
    <property type="entry name" value="MFS_trans_sf"/>
</dbReference>
<feature type="transmembrane region" description="Helical" evidence="1">
    <location>
        <begin position="357"/>
        <end position="378"/>
    </location>
</feature>
<feature type="transmembrane region" description="Helical" evidence="1">
    <location>
        <begin position="390"/>
        <end position="408"/>
    </location>
</feature>
<dbReference type="GO" id="GO:0015098">
    <property type="term" value="F:molybdate ion transmembrane transporter activity"/>
    <property type="evidence" value="ECO:0007669"/>
    <property type="project" value="InterPro"/>
</dbReference>
<organism evidence="2 3">
    <name type="scientific">Zostera marina</name>
    <name type="common">Eelgrass</name>
    <dbReference type="NCBI Taxonomy" id="29655"/>
    <lineage>
        <taxon>Eukaryota</taxon>
        <taxon>Viridiplantae</taxon>
        <taxon>Streptophyta</taxon>
        <taxon>Embryophyta</taxon>
        <taxon>Tracheophyta</taxon>
        <taxon>Spermatophyta</taxon>
        <taxon>Magnoliopsida</taxon>
        <taxon>Liliopsida</taxon>
        <taxon>Zosteraceae</taxon>
        <taxon>Zostera</taxon>
    </lineage>
</organism>
<feature type="transmembrane region" description="Helical" evidence="1">
    <location>
        <begin position="64"/>
        <end position="82"/>
    </location>
</feature>
<feature type="transmembrane region" description="Helical" evidence="1">
    <location>
        <begin position="188"/>
        <end position="210"/>
    </location>
</feature>
<keyword evidence="1" id="KW-1133">Transmembrane helix</keyword>
<dbReference type="Gene3D" id="1.20.1250.20">
    <property type="entry name" value="MFS general substrate transporter like domains"/>
    <property type="match status" value="1"/>
</dbReference>
<evidence type="ECO:0000313" key="2">
    <source>
        <dbReference type="EMBL" id="KMZ61817.1"/>
    </source>
</evidence>
<feature type="transmembrane region" description="Helical" evidence="1">
    <location>
        <begin position="216"/>
        <end position="235"/>
    </location>
</feature>
<dbReference type="STRING" id="29655.A0A0K9P0Q5"/>
<feature type="transmembrane region" description="Helical" evidence="1">
    <location>
        <begin position="15"/>
        <end position="34"/>
    </location>
</feature>
<dbReference type="EMBL" id="LFYR01001430">
    <property type="protein sequence ID" value="KMZ61817.1"/>
    <property type="molecule type" value="Genomic_DNA"/>
</dbReference>
<feature type="transmembrane region" description="Helical" evidence="1">
    <location>
        <begin position="94"/>
        <end position="114"/>
    </location>
</feature>
<evidence type="ECO:0000313" key="3">
    <source>
        <dbReference type="Proteomes" id="UP000036987"/>
    </source>
</evidence>
<gene>
    <name evidence="2" type="ORF">ZOSMA_4G01060</name>
</gene>